<evidence type="ECO:0000313" key="2">
    <source>
        <dbReference type="Proteomes" id="UP000299290"/>
    </source>
</evidence>
<name>A0A4D4KH88_9ACTN</name>
<dbReference type="EMBL" id="BJHV01000001">
    <property type="protein sequence ID" value="GDY45489.1"/>
    <property type="molecule type" value="Genomic_DNA"/>
</dbReference>
<keyword evidence="2" id="KW-1185">Reference proteome</keyword>
<gene>
    <name evidence="1" type="ORF">SANT12839_063710</name>
</gene>
<accession>A0A4D4KH88</accession>
<reference evidence="1 2" key="1">
    <citation type="journal article" date="2020" name="Int. J. Syst. Evol. Microbiol.">
        <title>Reclassification of Streptomyces castelarensis and Streptomyces sporoclivatus as later heterotypic synonyms of Streptomyces antimycoticus.</title>
        <authorList>
            <person name="Komaki H."/>
            <person name="Tamura T."/>
        </authorList>
    </citation>
    <scope>NUCLEOTIDE SEQUENCE [LARGE SCALE GENOMIC DNA]</scope>
    <source>
        <strain evidence="1 2">NBRC 12839</strain>
    </source>
</reference>
<dbReference type="Proteomes" id="UP000299290">
    <property type="component" value="Unassembled WGS sequence"/>
</dbReference>
<proteinExistence type="predicted"/>
<evidence type="ECO:0000313" key="1">
    <source>
        <dbReference type="EMBL" id="GDY45489.1"/>
    </source>
</evidence>
<organism evidence="1 2">
    <name type="scientific">Streptomyces antimycoticus</name>
    <dbReference type="NCBI Taxonomy" id="68175"/>
    <lineage>
        <taxon>Bacteria</taxon>
        <taxon>Bacillati</taxon>
        <taxon>Actinomycetota</taxon>
        <taxon>Actinomycetes</taxon>
        <taxon>Kitasatosporales</taxon>
        <taxon>Streptomycetaceae</taxon>
        <taxon>Streptomyces</taxon>
        <taxon>Streptomyces violaceusniger group</taxon>
    </lineage>
</organism>
<comment type="caution">
    <text evidence="1">The sequence shown here is derived from an EMBL/GenBank/DDBJ whole genome shotgun (WGS) entry which is preliminary data.</text>
</comment>
<sequence>MPQRETATRGGVRFGAGDREHVPGQGVVFAAAERLGLQPLDRADEVHPAGYRFAVGADQVDLGVVLAVPPGADRLRMGPPVIGEQAAAATRG</sequence>
<protein>
    <submittedName>
        <fullName evidence="1">Uncharacterized protein</fullName>
    </submittedName>
</protein>
<dbReference type="AlphaFoldDB" id="A0A4D4KH88"/>